<dbReference type="STRING" id="48698.ENSPFOP00000021237"/>
<evidence type="ECO:0000313" key="12">
    <source>
        <dbReference type="Ensembl" id="ENSPFOP00000021237.1"/>
    </source>
</evidence>
<dbReference type="AlphaFoldDB" id="A0A096LPZ6"/>
<dbReference type="Proteomes" id="UP000028760">
    <property type="component" value="Unassembled WGS sequence"/>
</dbReference>
<keyword evidence="3" id="KW-0963">Cytoplasm</keyword>
<dbReference type="OrthoDB" id="429119at2759"/>
<dbReference type="CTD" id="26150"/>
<keyword evidence="4" id="KW-0282">Flagellum</keyword>
<evidence type="ECO:0000256" key="5">
    <source>
        <dbReference type="ARBA" id="ARBA00023054"/>
    </source>
</evidence>
<protein>
    <submittedName>
        <fullName evidence="12">RIB43A domain with coiled-coils 2</fullName>
    </submittedName>
</protein>
<dbReference type="Pfam" id="PF05914">
    <property type="entry name" value="RIB43A"/>
    <property type="match status" value="2"/>
</dbReference>
<dbReference type="InterPro" id="IPR008805">
    <property type="entry name" value="RIB43A"/>
</dbReference>
<comment type="subunit">
    <text evidence="9">Microtubule inner protein component of sperm flagellar doublet microtubules.</text>
</comment>
<keyword evidence="5 10" id="KW-0175">Coiled coil</keyword>
<accession>A0A096LPZ6</accession>
<evidence type="ECO:0000256" key="9">
    <source>
        <dbReference type="ARBA" id="ARBA00046435"/>
    </source>
</evidence>
<evidence type="ECO:0000256" key="8">
    <source>
        <dbReference type="ARBA" id="ARBA00023273"/>
    </source>
</evidence>
<keyword evidence="6" id="KW-0969">Cilium</keyword>
<dbReference type="PANTHER" id="PTHR14517">
    <property type="entry name" value="RIB43A-RELATED"/>
    <property type="match status" value="1"/>
</dbReference>
<evidence type="ECO:0000256" key="3">
    <source>
        <dbReference type="ARBA" id="ARBA00022490"/>
    </source>
</evidence>
<feature type="coiled-coil region" evidence="10">
    <location>
        <begin position="256"/>
        <end position="318"/>
    </location>
</feature>
<comment type="similarity">
    <text evidence="2">Belongs to the RIB43A family.</text>
</comment>
<feature type="region of interest" description="Disordered" evidence="11">
    <location>
        <begin position="1"/>
        <end position="21"/>
    </location>
</feature>
<keyword evidence="8" id="KW-0966">Cell projection</keyword>
<reference evidence="12" key="3">
    <citation type="submission" date="2025-09" db="UniProtKB">
        <authorList>
            <consortium name="Ensembl"/>
        </authorList>
    </citation>
    <scope>IDENTIFICATION</scope>
</reference>
<keyword evidence="7" id="KW-0206">Cytoskeleton</keyword>
<dbReference type="Ensembl" id="ENSPFOT00000022367.1">
    <property type="protein sequence ID" value="ENSPFOP00000021237.1"/>
    <property type="gene ID" value="ENSPFOG00000024513.1"/>
</dbReference>
<dbReference type="EMBL" id="AYCK01005279">
    <property type="status" value="NOT_ANNOTATED_CDS"/>
    <property type="molecule type" value="Genomic_DNA"/>
</dbReference>
<dbReference type="PANTHER" id="PTHR14517:SF10">
    <property type="entry name" value="RIB43A-LIKE WITH COILED-COILS PROTEIN 2"/>
    <property type="match status" value="1"/>
</dbReference>
<name>A0A096LPZ6_POEFO</name>
<keyword evidence="13" id="KW-1185">Reference proteome</keyword>
<evidence type="ECO:0000256" key="7">
    <source>
        <dbReference type="ARBA" id="ARBA00023212"/>
    </source>
</evidence>
<evidence type="ECO:0000256" key="6">
    <source>
        <dbReference type="ARBA" id="ARBA00023069"/>
    </source>
</evidence>
<evidence type="ECO:0000256" key="4">
    <source>
        <dbReference type="ARBA" id="ARBA00022846"/>
    </source>
</evidence>
<organism evidence="12 13">
    <name type="scientific">Poecilia formosa</name>
    <name type="common">Amazon molly</name>
    <name type="synonym">Limia formosa</name>
    <dbReference type="NCBI Taxonomy" id="48698"/>
    <lineage>
        <taxon>Eukaryota</taxon>
        <taxon>Metazoa</taxon>
        <taxon>Chordata</taxon>
        <taxon>Craniata</taxon>
        <taxon>Vertebrata</taxon>
        <taxon>Euteleostomi</taxon>
        <taxon>Actinopterygii</taxon>
        <taxon>Neopterygii</taxon>
        <taxon>Teleostei</taxon>
        <taxon>Neoteleostei</taxon>
        <taxon>Acanthomorphata</taxon>
        <taxon>Ovalentaria</taxon>
        <taxon>Atherinomorphae</taxon>
        <taxon>Cyprinodontiformes</taxon>
        <taxon>Poeciliidae</taxon>
        <taxon>Poeciliinae</taxon>
        <taxon>Poecilia</taxon>
    </lineage>
</organism>
<evidence type="ECO:0000256" key="2">
    <source>
        <dbReference type="ARBA" id="ARBA00006875"/>
    </source>
</evidence>
<reference evidence="12" key="2">
    <citation type="submission" date="2025-08" db="UniProtKB">
        <authorList>
            <consortium name="Ensembl"/>
        </authorList>
    </citation>
    <scope>IDENTIFICATION</scope>
</reference>
<evidence type="ECO:0000256" key="11">
    <source>
        <dbReference type="SAM" id="MobiDB-lite"/>
    </source>
</evidence>
<sequence>MFQVELPRERKARESAERRRNYEAERRGRIFNDKFRTIGVDKEALDLQVIEKLRRKAALKNQEDAHNADVKQYNRAACLLQRRQEAADRSAHQARALFWHQNQNPESRREFDLNDPDALKKTESQMVLPGLLGEDPESGIRQQRQQEQLRDWLLQQRNELQQKRLQKKIDALLDDQHRQEMDRRAMELHNLEMAKRKADLIDDANYNAAKLVEKTNREREQREDVALGALSIPALYPGANRKDPAETQQQVTQFQLQQVLEKKRLERERNQREEEQDRLLLDSARSALLLERLQEKQNKQLRKHLDSVNAQLAQIRLQERPDLKRGRIDDSFFAQFNTCTR</sequence>
<dbReference type="eggNOG" id="ENOG502QWST">
    <property type="taxonomic scope" value="Eukaryota"/>
</dbReference>
<comment type="subcellular location">
    <subcellularLocation>
        <location evidence="1">Cytoplasm</location>
        <location evidence="1">Cytoskeleton</location>
        <location evidence="1">Flagellum axoneme</location>
    </subcellularLocation>
</comment>
<evidence type="ECO:0000256" key="10">
    <source>
        <dbReference type="SAM" id="Coils"/>
    </source>
</evidence>
<proteinExistence type="inferred from homology"/>
<dbReference type="GeneTree" id="ENSGT00390000010825"/>
<dbReference type="GeneID" id="103138901"/>
<dbReference type="KEGG" id="pfor:103138901"/>
<reference evidence="13" key="1">
    <citation type="submission" date="2013-10" db="EMBL/GenBank/DDBJ databases">
        <authorList>
            <person name="Schartl M."/>
            <person name="Warren W."/>
        </authorList>
    </citation>
    <scope>NUCLEOTIDE SEQUENCE [LARGE SCALE GENOMIC DNA]</scope>
    <source>
        <strain evidence="13">female</strain>
    </source>
</reference>
<evidence type="ECO:0000256" key="1">
    <source>
        <dbReference type="ARBA" id="ARBA00004611"/>
    </source>
</evidence>
<dbReference type="OMA" id="LINDANY"/>
<evidence type="ECO:0000313" key="13">
    <source>
        <dbReference type="Proteomes" id="UP000028760"/>
    </source>
</evidence>
<dbReference type="RefSeq" id="XP_007553343.1">
    <property type="nucleotide sequence ID" value="XM_007553281.2"/>
</dbReference>